<dbReference type="InterPro" id="IPR000504">
    <property type="entry name" value="RRM_dom"/>
</dbReference>
<accession>A0A507DBY7</accession>
<name>A0A507DBY7_9FUNG</name>
<feature type="compositionally biased region" description="Polar residues" evidence="2">
    <location>
        <begin position="915"/>
        <end position="928"/>
    </location>
</feature>
<feature type="region of interest" description="Disordered" evidence="2">
    <location>
        <begin position="907"/>
        <end position="1008"/>
    </location>
</feature>
<evidence type="ECO:0000313" key="4">
    <source>
        <dbReference type="EMBL" id="TPX49104.1"/>
    </source>
</evidence>
<feature type="compositionally biased region" description="Low complexity" evidence="2">
    <location>
        <begin position="715"/>
        <end position="725"/>
    </location>
</feature>
<feature type="compositionally biased region" description="Polar residues" evidence="2">
    <location>
        <begin position="833"/>
        <end position="844"/>
    </location>
</feature>
<gene>
    <name evidence="4" type="ORF">SeMB42_g02741</name>
</gene>
<feature type="compositionally biased region" description="Low complexity" evidence="2">
    <location>
        <begin position="859"/>
        <end position="868"/>
    </location>
</feature>
<dbReference type="CDD" id="cd00590">
    <property type="entry name" value="RRM_SF"/>
    <property type="match status" value="1"/>
</dbReference>
<proteinExistence type="predicted"/>
<feature type="compositionally biased region" description="Low complexity" evidence="2">
    <location>
        <begin position="691"/>
        <end position="703"/>
    </location>
</feature>
<feature type="compositionally biased region" description="Polar residues" evidence="2">
    <location>
        <begin position="957"/>
        <end position="995"/>
    </location>
</feature>
<evidence type="ECO:0000259" key="3">
    <source>
        <dbReference type="PROSITE" id="PS50102"/>
    </source>
</evidence>
<dbReference type="STRING" id="286115.A0A507DBY7"/>
<evidence type="ECO:0000313" key="5">
    <source>
        <dbReference type="Proteomes" id="UP000317494"/>
    </source>
</evidence>
<dbReference type="SMART" id="SM00360">
    <property type="entry name" value="RRM"/>
    <property type="match status" value="1"/>
</dbReference>
<dbReference type="Pfam" id="PF00076">
    <property type="entry name" value="RRM_1"/>
    <property type="match status" value="1"/>
</dbReference>
<dbReference type="InterPro" id="IPR012677">
    <property type="entry name" value="Nucleotide-bd_a/b_plait_sf"/>
</dbReference>
<evidence type="ECO:0000256" key="1">
    <source>
        <dbReference type="PROSITE-ProRule" id="PRU00176"/>
    </source>
</evidence>
<reference evidence="4 5" key="1">
    <citation type="journal article" date="2019" name="Sci. Rep.">
        <title>Comparative genomics of chytrid fungi reveal insights into the obligate biotrophic and pathogenic lifestyle of Synchytrium endobioticum.</title>
        <authorList>
            <person name="van de Vossenberg B.T.L.H."/>
            <person name="Warris S."/>
            <person name="Nguyen H.D.T."/>
            <person name="van Gent-Pelzer M.P.E."/>
            <person name="Joly D.L."/>
            <person name="van de Geest H.C."/>
            <person name="Bonants P.J.M."/>
            <person name="Smith D.S."/>
            <person name="Levesque C.A."/>
            <person name="van der Lee T.A.J."/>
        </authorList>
    </citation>
    <scope>NUCLEOTIDE SEQUENCE [LARGE SCALE GENOMIC DNA]</scope>
    <source>
        <strain evidence="4 5">MB42</strain>
    </source>
</reference>
<dbReference type="InterPro" id="IPR035979">
    <property type="entry name" value="RBD_domain_sf"/>
</dbReference>
<feature type="region of interest" description="Disordered" evidence="2">
    <location>
        <begin position="830"/>
        <end position="868"/>
    </location>
</feature>
<dbReference type="PROSITE" id="PS50102">
    <property type="entry name" value="RRM"/>
    <property type="match status" value="1"/>
</dbReference>
<dbReference type="PANTHER" id="PTHR47093:SF1">
    <property type="entry name" value="PROTEIN JSN1-RELATED"/>
    <property type="match status" value="1"/>
</dbReference>
<dbReference type="VEuPathDB" id="FungiDB:SeMB42_g02741"/>
<feature type="region of interest" description="Disordered" evidence="2">
    <location>
        <begin position="691"/>
        <end position="752"/>
    </location>
</feature>
<dbReference type="Proteomes" id="UP000317494">
    <property type="component" value="Unassembled WGS sequence"/>
</dbReference>
<dbReference type="GO" id="GO:0000288">
    <property type="term" value="P:nuclear-transcribed mRNA catabolic process, deadenylation-dependent decay"/>
    <property type="evidence" value="ECO:0007669"/>
    <property type="project" value="TreeGrafter"/>
</dbReference>
<feature type="compositionally biased region" description="Low complexity" evidence="2">
    <location>
        <begin position="935"/>
        <end position="947"/>
    </location>
</feature>
<dbReference type="Gene3D" id="3.30.70.330">
    <property type="match status" value="1"/>
</dbReference>
<dbReference type="EMBL" id="QEAN01000088">
    <property type="protein sequence ID" value="TPX49104.1"/>
    <property type="molecule type" value="Genomic_DNA"/>
</dbReference>
<comment type="caution">
    <text evidence="4">The sequence shown here is derived from an EMBL/GenBank/DDBJ whole genome shotgun (WGS) entry which is preliminary data.</text>
</comment>
<organism evidence="4 5">
    <name type="scientific">Synchytrium endobioticum</name>
    <dbReference type="NCBI Taxonomy" id="286115"/>
    <lineage>
        <taxon>Eukaryota</taxon>
        <taxon>Fungi</taxon>
        <taxon>Fungi incertae sedis</taxon>
        <taxon>Chytridiomycota</taxon>
        <taxon>Chytridiomycota incertae sedis</taxon>
        <taxon>Chytridiomycetes</taxon>
        <taxon>Synchytriales</taxon>
        <taxon>Synchytriaceae</taxon>
        <taxon>Synchytrium</taxon>
    </lineage>
</organism>
<dbReference type="AlphaFoldDB" id="A0A507DBY7"/>
<protein>
    <recommendedName>
        <fullName evidence="3">RRM domain-containing protein</fullName>
    </recommendedName>
</protein>
<dbReference type="PANTHER" id="PTHR47093">
    <property type="entry name" value="PROTEIN JSN1-RELATED"/>
    <property type="match status" value="1"/>
</dbReference>
<feature type="domain" description="RRM" evidence="3">
    <location>
        <begin position="750"/>
        <end position="830"/>
    </location>
</feature>
<dbReference type="GO" id="GO:0003723">
    <property type="term" value="F:RNA binding"/>
    <property type="evidence" value="ECO:0007669"/>
    <property type="project" value="UniProtKB-UniRule"/>
</dbReference>
<dbReference type="InterPro" id="IPR052645">
    <property type="entry name" value="Pumilio_domain_protein"/>
</dbReference>
<sequence>MLVAVPVVDPGNCQFKSLPSENSRVYRRYPTTLTQGTATTEAGFILIQTVEIFPMGSSSISKEVYNVSRNPIMNGFGTAARLRNLGTVCPIIAVASDTIGAEQFDTLEQAGFTKSVKKPVGKHYMRTLLELYELIPPRVERKEHTAALGDRLLMQHWVFLHPRRLGLMRQSMSEASWTLCRQTNPENYGRYRIFQPSEVYRAQHQKHQRMVKRWYQLIYGIPFCHWATMPGQPPPTFTTNTNVREDEDLSKNLTKMLLTESELRTHVILDKPVNPNRNIAQIYLYVSNLPGFERVWFFTNFNIVFFDSEENASSAMARCRSEGKFKARPDRWSKEQPQTEWIPYNSDPTSTLFIVRRTYVTLGSLAMLFADMQGFVGVDESVRGFYIKFLNDESAQKAFGLVSKVTNLAPYFHRQIKTINHAVPPQQGLPTTLYLPEITEARSMEQILIYFMSFPGFRKVSFENHPDRNTPHAFIHFFDTQTAQVAEQFSKSRNNIDCTLIKTRHVLQTPEAGSQKSARLRIVLPRDFIMTEKVAVRFFTMFRGVELLHGNGLTFRTEQDAEAAAASLNLLTNFYAEFIADNSKDLAAQILVPRYRVPTSAVLCVWNYPSKHIIIYTLAKQTGLQDFTEITRSGKSTVYVLFTQPENRDAAVEYFDSQARMGMAVPFRYDPDCDVPAEAATRLGVEIVDSPLSSTNSSRSSNESLHRVPSRNYGTTSSETTLSSSAEFQRRPSNYDGRLSSSSSPPEPSKTLWIGNVPVDMIKERLQSMFAKFGRIEYTRLNPPNASGFAAAFIKFVYLADAIEAKMKMHNVSADGTAAGTPLKVCFARPPSADSSSGPDWRNTQLHRTKSLNSGSTPSGFGFSHSGNNFGGSDVTLGSRMVESNSVITPPITPNDDRNTEAVAFASEDAGKENVSFSTSASRVSYPQRSRSRSDNYNHSNHNYNSDNRPKNDRPHTIQTNLTYSTPPSTSGTALSTVSGLPLSASPNNAMNTPGSVPMCADLGIPAH</sequence>
<keyword evidence="5" id="KW-1185">Reference proteome</keyword>
<keyword evidence="1" id="KW-0694">RNA-binding</keyword>
<evidence type="ECO:0000256" key="2">
    <source>
        <dbReference type="SAM" id="MobiDB-lite"/>
    </source>
</evidence>
<dbReference type="SUPFAM" id="SSF54928">
    <property type="entry name" value="RNA-binding domain, RBD"/>
    <property type="match status" value="1"/>
</dbReference>